<dbReference type="EMBL" id="CP023737">
    <property type="protein sequence ID" value="ATQ69857.1"/>
    <property type="molecule type" value="Genomic_DNA"/>
</dbReference>
<reference evidence="2" key="1">
    <citation type="submission" date="2017-10" db="EMBL/GenBank/DDBJ databases">
        <title>Completed PacBio SMRT sequence of Methylosinus trichosporium OB3b reveals presence of a third large plasmid.</title>
        <authorList>
            <person name="Charles T.C."/>
            <person name="Lynch M.D.J."/>
            <person name="Heil J.R."/>
            <person name="Cheng J."/>
        </authorList>
    </citation>
    <scope>NUCLEOTIDE SEQUENCE [LARGE SCALE GENOMIC DNA]</scope>
    <source>
        <strain evidence="2">OB3b</strain>
    </source>
</reference>
<evidence type="ECO:0000313" key="2">
    <source>
        <dbReference type="Proteomes" id="UP000230709"/>
    </source>
</evidence>
<keyword evidence="1" id="KW-0282">Flagellum</keyword>
<dbReference type="STRING" id="595536.GCA_000178815_01254"/>
<sequence>MYRHLYAQTAQDSSAVARGRERDVLERAIRLLAVAKVKGPRSRESFEATDNLRRLWLLFVDDLSSDGNALPEALRASLISIGLWVMREVDAIDSGKCDNFDGLIEINQMIADGLA</sequence>
<dbReference type="RefSeq" id="WP_003609605.1">
    <property type="nucleotide sequence ID" value="NZ_ADVE02000001.1"/>
</dbReference>
<protein>
    <submittedName>
        <fullName evidence="1">Flagellar biosynthesis regulator FlhF</fullName>
    </submittedName>
</protein>
<keyword evidence="1" id="KW-0966">Cell projection</keyword>
<keyword evidence="2" id="KW-1185">Reference proteome</keyword>
<dbReference type="NCBIfam" id="NF009434">
    <property type="entry name" value="PRK12793.1"/>
    <property type="match status" value="1"/>
</dbReference>
<dbReference type="GO" id="GO:0044781">
    <property type="term" value="P:bacterial-type flagellum organization"/>
    <property type="evidence" value="ECO:0007669"/>
    <property type="project" value="InterPro"/>
</dbReference>
<dbReference type="InterPro" id="IPR010845">
    <property type="entry name" value="FlaF"/>
</dbReference>
<dbReference type="Proteomes" id="UP000230709">
    <property type="component" value="Chromosome"/>
</dbReference>
<evidence type="ECO:0000313" key="1">
    <source>
        <dbReference type="EMBL" id="ATQ69857.1"/>
    </source>
</evidence>
<keyword evidence="1" id="KW-0969">Cilium</keyword>
<dbReference type="AlphaFoldDB" id="A0A2D2D4D8"/>
<organism evidence="1 2">
    <name type="scientific">Methylosinus trichosporium (strain ATCC 35070 / NCIMB 11131 / UNIQEM 75 / OB3b)</name>
    <dbReference type="NCBI Taxonomy" id="595536"/>
    <lineage>
        <taxon>Bacteria</taxon>
        <taxon>Pseudomonadati</taxon>
        <taxon>Pseudomonadota</taxon>
        <taxon>Alphaproteobacteria</taxon>
        <taxon>Hyphomicrobiales</taxon>
        <taxon>Methylocystaceae</taxon>
        <taxon>Methylosinus</taxon>
    </lineage>
</organism>
<accession>A0A2D2D4D8</accession>
<dbReference type="KEGG" id="mtw:CQW49_19695"/>
<dbReference type="Pfam" id="PF07309">
    <property type="entry name" value="FlaF"/>
    <property type="match status" value="1"/>
</dbReference>
<name>A0A2D2D4D8_METT3</name>
<proteinExistence type="predicted"/>
<gene>
    <name evidence="1" type="ORF">CQW49_19695</name>
</gene>